<organism evidence="5 6">
    <name type="scientific">Gemmatirosa kalamazoonensis</name>
    <dbReference type="NCBI Taxonomy" id="861299"/>
    <lineage>
        <taxon>Bacteria</taxon>
        <taxon>Pseudomonadati</taxon>
        <taxon>Gemmatimonadota</taxon>
        <taxon>Gemmatimonadia</taxon>
        <taxon>Gemmatimonadales</taxon>
        <taxon>Gemmatimonadaceae</taxon>
        <taxon>Gemmatirosa</taxon>
    </lineage>
</organism>
<dbReference type="InterPro" id="IPR003439">
    <property type="entry name" value="ABC_transporter-like_ATP-bd"/>
</dbReference>
<dbReference type="Pfam" id="PF00005">
    <property type="entry name" value="ABC_tran"/>
    <property type="match status" value="1"/>
</dbReference>
<dbReference type="InterPro" id="IPR027417">
    <property type="entry name" value="P-loop_NTPase"/>
</dbReference>
<evidence type="ECO:0000256" key="1">
    <source>
        <dbReference type="ARBA" id="ARBA00022448"/>
    </source>
</evidence>
<dbReference type="InParanoid" id="W0RPE9"/>
<dbReference type="InterPro" id="IPR017871">
    <property type="entry name" value="ABC_transporter-like_CS"/>
</dbReference>
<dbReference type="PANTHER" id="PTHR42781">
    <property type="entry name" value="SPERMIDINE/PUTRESCINE IMPORT ATP-BINDING PROTEIN POTA"/>
    <property type="match status" value="1"/>
</dbReference>
<evidence type="ECO:0000256" key="2">
    <source>
        <dbReference type="ARBA" id="ARBA00022741"/>
    </source>
</evidence>
<dbReference type="SMART" id="SM00382">
    <property type="entry name" value="AAA"/>
    <property type="match status" value="1"/>
</dbReference>
<evidence type="ECO:0000256" key="3">
    <source>
        <dbReference type="ARBA" id="ARBA00022840"/>
    </source>
</evidence>
<evidence type="ECO:0000313" key="5">
    <source>
        <dbReference type="EMBL" id="AHG92367.1"/>
    </source>
</evidence>
<reference evidence="5 6" key="1">
    <citation type="journal article" date="2014" name="Genome Announc.">
        <title>Genome Sequence and Methylome of Soil Bacterium Gemmatirosa kalamazoonensis KBS708T, a Member of the Rarely Cultivated Gemmatimonadetes Phylum.</title>
        <authorList>
            <person name="Debruyn J.M."/>
            <person name="Radosevich M."/>
            <person name="Wommack K.E."/>
            <person name="Polson S.W."/>
            <person name="Hauser L.J."/>
            <person name="Fawaz M.N."/>
            <person name="Korlach J."/>
            <person name="Tsai Y.C."/>
        </authorList>
    </citation>
    <scope>NUCLEOTIDE SEQUENCE [LARGE SCALE GENOMIC DNA]</scope>
    <source>
        <strain evidence="5 6">KBS708</strain>
        <plasmid evidence="6">Plasmid 1</plasmid>
    </source>
</reference>
<dbReference type="PANTHER" id="PTHR42781:SF4">
    <property type="entry name" value="SPERMIDINE_PUTRESCINE IMPORT ATP-BINDING PROTEIN POTA"/>
    <property type="match status" value="1"/>
</dbReference>
<keyword evidence="5" id="KW-0614">Plasmid</keyword>
<dbReference type="FunCoup" id="W0RPE9">
    <property type="interactions" value="398"/>
</dbReference>
<keyword evidence="6" id="KW-1185">Reference proteome</keyword>
<dbReference type="PROSITE" id="PS50893">
    <property type="entry name" value="ABC_TRANSPORTER_2"/>
    <property type="match status" value="1"/>
</dbReference>
<proteinExistence type="predicted"/>
<protein>
    <submittedName>
        <fullName evidence="5">ABC transporter related protein</fullName>
    </submittedName>
</protein>
<keyword evidence="2" id="KW-0547">Nucleotide-binding</keyword>
<dbReference type="GO" id="GO:0016887">
    <property type="term" value="F:ATP hydrolysis activity"/>
    <property type="evidence" value="ECO:0007669"/>
    <property type="project" value="InterPro"/>
</dbReference>
<dbReference type="InterPro" id="IPR003593">
    <property type="entry name" value="AAA+_ATPase"/>
</dbReference>
<keyword evidence="1" id="KW-0813">Transport</keyword>
<dbReference type="InterPro" id="IPR050093">
    <property type="entry name" value="ABC_SmlMolc_Importer"/>
</dbReference>
<dbReference type="SUPFAM" id="SSF52540">
    <property type="entry name" value="P-loop containing nucleoside triphosphate hydrolases"/>
    <property type="match status" value="1"/>
</dbReference>
<dbReference type="HOGENOM" id="CLU_000604_1_22_0"/>
<feature type="domain" description="ABC transporter" evidence="4">
    <location>
        <begin position="20"/>
        <end position="252"/>
    </location>
</feature>
<dbReference type="Gene3D" id="3.40.50.300">
    <property type="entry name" value="P-loop containing nucleotide triphosphate hydrolases"/>
    <property type="match status" value="1"/>
</dbReference>
<dbReference type="EMBL" id="CP007129">
    <property type="protein sequence ID" value="AHG92367.1"/>
    <property type="molecule type" value="Genomic_DNA"/>
</dbReference>
<dbReference type="Proteomes" id="UP000019151">
    <property type="component" value="Plasmid 1"/>
</dbReference>
<geneLocation type="plasmid" evidence="5 6">
    <name>1</name>
</geneLocation>
<name>W0RPE9_9BACT</name>
<gene>
    <name evidence="5" type="ORF">J421_4832</name>
</gene>
<sequence length="264" mass="27356">MRDDGAYTVRVSASVPPPALAARDVVHRYGVERALDGVSLDVAGGATCALVGESGSGKTTLLRCFNRMVEPEHGAVSVGGADVRAASAVALRRSVGYVPQDGGLLPHWRVLRNVALVPSLRRMPNATALASDALALVGLPAERYGRRFPHELSGGQRQRVALARALAARPGVILLDEPFGALDAITRADLQSAFADVRAATGVTTLLVTHDLAEAARLADTVAVMRAGRVEQCAPFAGLAASPATAYVAALVAKAVEATGALRR</sequence>
<dbReference type="AlphaFoldDB" id="W0RPE9"/>
<evidence type="ECO:0000259" key="4">
    <source>
        <dbReference type="PROSITE" id="PS50893"/>
    </source>
</evidence>
<dbReference type="GO" id="GO:0005524">
    <property type="term" value="F:ATP binding"/>
    <property type="evidence" value="ECO:0007669"/>
    <property type="project" value="UniProtKB-KW"/>
</dbReference>
<keyword evidence="3" id="KW-0067">ATP-binding</keyword>
<accession>W0RPE9</accession>
<dbReference type="PROSITE" id="PS00211">
    <property type="entry name" value="ABC_TRANSPORTER_1"/>
    <property type="match status" value="1"/>
</dbReference>
<dbReference type="KEGG" id="gba:J421_4832"/>
<evidence type="ECO:0000313" key="6">
    <source>
        <dbReference type="Proteomes" id="UP000019151"/>
    </source>
</evidence>